<reference evidence="5" key="2">
    <citation type="submission" date="2023-01" db="EMBL/GenBank/DDBJ databases">
        <title>Human gut microbiome strain richness.</title>
        <authorList>
            <person name="Chen-Liaw A."/>
        </authorList>
    </citation>
    <scope>NUCLEOTIDE SEQUENCE</scope>
    <source>
        <strain evidence="5">B1_m1001713B170214d0_201011</strain>
    </source>
</reference>
<evidence type="ECO:0000256" key="2">
    <source>
        <dbReference type="SAM" id="SignalP"/>
    </source>
</evidence>
<evidence type="ECO:0000256" key="1">
    <source>
        <dbReference type="SAM" id="MobiDB-lite"/>
    </source>
</evidence>
<keyword evidence="2" id="KW-0732">Signal</keyword>
<comment type="caution">
    <text evidence="4">The sequence shown here is derived from an EMBL/GenBank/DDBJ whole genome shotgun (WGS) entry which is preliminary data.</text>
</comment>
<dbReference type="Proteomes" id="UP001300871">
    <property type="component" value="Unassembled WGS sequence"/>
</dbReference>
<dbReference type="SMART" id="SM00909">
    <property type="entry name" value="Germane"/>
    <property type="match status" value="1"/>
</dbReference>
<proteinExistence type="predicted"/>
<evidence type="ECO:0000313" key="4">
    <source>
        <dbReference type="EMBL" id="MCK0085343.1"/>
    </source>
</evidence>
<dbReference type="EMBL" id="JAINVB010000001">
    <property type="protein sequence ID" value="MCK0085343.1"/>
    <property type="molecule type" value="Genomic_DNA"/>
</dbReference>
<dbReference type="RefSeq" id="WP_009298945.1">
    <property type="nucleotide sequence ID" value="NZ_CACRUA010000001.1"/>
</dbReference>
<dbReference type="PROSITE" id="PS51257">
    <property type="entry name" value="PROKAR_LIPOPROTEIN"/>
    <property type="match status" value="1"/>
</dbReference>
<dbReference type="InterPro" id="IPR019606">
    <property type="entry name" value="GerMN"/>
</dbReference>
<gene>
    <name evidence="4" type="ORF">K5I21_05565</name>
    <name evidence="5" type="ORF">PM006_21495</name>
</gene>
<evidence type="ECO:0000259" key="3">
    <source>
        <dbReference type="SMART" id="SM00909"/>
    </source>
</evidence>
<accession>A0AAW5F063</accession>
<name>A0AAW5F063_CLOSY</name>
<protein>
    <submittedName>
        <fullName evidence="4">GerMN domain-containing protein</fullName>
    </submittedName>
</protein>
<dbReference type="Proteomes" id="UP001203136">
    <property type="component" value="Unassembled WGS sequence"/>
</dbReference>
<reference evidence="4" key="1">
    <citation type="journal article" date="2022" name="Cell Host Microbe">
        <title>Colonization of the live biotherapeutic product VE303 and modulation of the microbiota and metabolites in healthy volunteers.</title>
        <authorList>
            <person name="Dsouza M."/>
            <person name="Menon R."/>
            <person name="Crossette E."/>
            <person name="Bhattarai S.K."/>
            <person name="Schneider J."/>
            <person name="Kim Y.G."/>
            <person name="Reddy S."/>
            <person name="Caballero S."/>
            <person name="Felix C."/>
            <person name="Cornacchione L."/>
            <person name="Hendrickson J."/>
            <person name="Watson A.R."/>
            <person name="Minot S.S."/>
            <person name="Greenfield N."/>
            <person name="Schopf L."/>
            <person name="Szabady R."/>
            <person name="Patarroyo J."/>
            <person name="Smith W."/>
            <person name="Harrison P."/>
            <person name="Kuijper E.J."/>
            <person name="Kelly C.P."/>
            <person name="Olle B."/>
            <person name="Bobilev D."/>
            <person name="Silber J.L."/>
            <person name="Bucci V."/>
            <person name="Roberts B."/>
            <person name="Faith J."/>
            <person name="Norman J.M."/>
        </authorList>
    </citation>
    <scope>NUCLEOTIDE SEQUENCE</scope>
    <source>
        <strain evidence="4">VE303-04</strain>
    </source>
</reference>
<feature type="domain" description="GerMN" evidence="3">
    <location>
        <begin position="97"/>
        <end position="183"/>
    </location>
</feature>
<feature type="region of interest" description="Disordered" evidence="1">
    <location>
        <begin position="32"/>
        <end position="74"/>
    </location>
</feature>
<evidence type="ECO:0000313" key="6">
    <source>
        <dbReference type="Proteomes" id="UP001203136"/>
    </source>
</evidence>
<dbReference type="EMBL" id="JAQLGM010000092">
    <property type="protein sequence ID" value="MDB2002783.1"/>
    <property type="molecule type" value="Genomic_DNA"/>
</dbReference>
<evidence type="ECO:0000313" key="5">
    <source>
        <dbReference type="EMBL" id="MDB2002783.1"/>
    </source>
</evidence>
<dbReference type="AlphaFoldDB" id="A0AAW5F063"/>
<feature type="signal peptide" evidence="2">
    <location>
        <begin position="1"/>
        <end position="27"/>
    </location>
</feature>
<organism evidence="4 6">
    <name type="scientific">Clostridium symbiosum</name>
    <name type="common">Bacteroides symbiosus</name>
    <dbReference type="NCBI Taxonomy" id="1512"/>
    <lineage>
        <taxon>Bacteria</taxon>
        <taxon>Bacillati</taxon>
        <taxon>Bacillota</taxon>
        <taxon>Clostridia</taxon>
        <taxon>Lachnospirales</taxon>
        <taxon>Lachnospiraceae</taxon>
        <taxon>Otoolea</taxon>
    </lineage>
</organism>
<sequence>MRKGNTGKRFLTAVAIASLSLILAACAGGESGQEPSLESSAAAAEAEESAEIKDEAAAEETDQETQEQAGNPVTIYRGNDTVERMLTEEVRLAEITAENLAGKLIEAGVLEKGVKVNSMELTQKEGMTYIDLDFNQEFLGKLNRMGTSGEYFYMGGVVNTFLKAFDAYAIKITVDGQPAESGHNIYSEYLHFYRPNPGSLEGKYIFVKSEEAVAPYVLLDEDGSFIFQYSILMSSVPTGTYERADDKITMKRQGADAVYVFELEGENLVFDREESSDIGLEDNAVFEPGY</sequence>
<dbReference type="GeneID" id="57966921"/>
<feature type="chain" id="PRO_5044477433" evidence="2">
    <location>
        <begin position="28"/>
        <end position="290"/>
    </location>
</feature>
<feature type="compositionally biased region" description="Low complexity" evidence="1">
    <location>
        <begin position="34"/>
        <end position="44"/>
    </location>
</feature>